<gene>
    <name evidence="1" type="ORF">RSSM_03347</name>
</gene>
<dbReference type="SUPFAM" id="SSF46894">
    <property type="entry name" value="C-terminal effector domain of the bipartite response regulators"/>
    <property type="match status" value="1"/>
</dbReference>
<evidence type="ECO:0000313" key="2">
    <source>
        <dbReference type="Proteomes" id="UP000011885"/>
    </source>
</evidence>
<organism evidence="1 2">
    <name type="scientific">Rhodopirellula sallentina SM41</name>
    <dbReference type="NCBI Taxonomy" id="1263870"/>
    <lineage>
        <taxon>Bacteria</taxon>
        <taxon>Pseudomonadati</taxon>
        <taxon>Planctomycetota</taxon>
        <taxon>Planctomycetia</taxon>
        <taxon>Pirellulales</taxon>
        <taxon>Pirellulaceae</taxon>
        <taxon>Rhodopirellula</taxon>
    </lineage>
</organism>
<name>M5U1A6_9BACT</name>
<keyword evidence="2" id="KW-1185">Reference proteome</keyword>
<evidence type="ECO:0000313" key="1">
    <source>
        <dbReference type="EMBL" id="EMI55210.1"/>
    </source>
</evidence>
<protein>
    <submittedName>
        <fullName evidence="1">Transcriptional regulator</fullName>
    </submittedName>
</protein>
<dbReference type="AlphaFoldDB" id="M5U1A6"/>
<dbReference type="Proteomes" id="UP000011885">
    <property type="component" value="Unassembled WGS sequence"/>
</dbReference>
<reference evidence="1 2" key="1">
    <citation type="journal article" date="2013" name="Mar. Genomics">
        <title>Expression of sulfatases in Rhodopirellula baltica and the diversity of sulfatases in the genus Rhodopirellula.</title>
        <authorList>
            <person name="Wegner C.E."/>
            <person name="Richter-Heitmann T."/>
            <person name="Klindworth A."/>
            <person name="Klockow C."/>
            <person name="Richter M."/>
            <person name="Achstetter T."/>
            <person name="Glockner F.O."/>
            <person name="Harder J."/>
        </authorList>
    </citation>
    <scope>NUCLEOTIDE SEQUENCE [LARGE SCALE GENOMIC DNA]</scope>
    <source>
        <strain evidence="1 2">SM41</strain>
    </source>
</reference>
<sequence length="249" mass="27844">MTKAKTIFSGLVSSQRIDCSAIDQSPNRVRVISGANEGYYPLAGKTIANVRKGLRDVFNLSLDLTALVNGVARDDATILENGDAVEFCRDFGTKGGVHDFWSQSELIELLGPEAIDELKELGEHPVQETVYIKQQVSALIFARSSKPGIAEVPSGKLIVDFSTMTLYYGEQGPFKIDGSLKFRLIQRLSIRPGIYVHLDTLKRDVWKDEFVNDETLNRQARFARKALKQMPLPNVTLDFKNHSWALQLD</sequence>
<dbReference type="EMBL" id="ANOH01000224">
    <property type="protein sequence ID" value="EMI55210.1"/>
    <property type="molecule type" value="Genomic_DNA"/>
</dbReference>
<dbReference type="GO" id="GO:0003677">
    <property type="term" value="F:DNA binding"/>
    <property type="evidence" value="ECO:0007669"/>
    <property type="project" value="InterPro"/>
</dbReference>
<comment type="caution">
    <text evidence="1">The sequence shown here is derived from an EMBL/GenBank/DDBJ whole genome shotgun (WGS) entry which is preliminary data.</text>
</comment>
<accession>M5U1A6</accession>
<dbReference type="RefSeq" id="WP_008680386.1">
    <property type="nucleotide sequence ID" value="NZ_ANOH01000224.1"/>
</dbReference>
<dbReference type="InterPro" id="IPR016032">
    <property type="entry name" value="Sig_transdc_resp-reg_C-effctor"/>
</dbReference>
<dbReference type="PATRIC" id="fig|1263870.3.peg.3559"/>
<dbReference type="GO" id="GO:0006355">
    <property type="term" value="P:regulation of DNA-templated transcription"/>
    <property type="evidence" value="ECO:0007669"/>
    <property type="project" value="InterPro"/>
</dbReference>
<proteinExistence type="predicted"/>